<name>A0ABS7G1V0_9ACTN</name>
<sequence>MARARRPRRRGTRLDARAARGFLAFGVVTVLLTAYLAVRIVGADVGAGLRLRATFDDVSGLREGDIVKVAGTPVGRVTSVKVVDGRAAVAMKVRPGLRIPDDSAAAIRWRDLIGRREVYLETGTSRTALRSGGVLTRTRSAADLGALINDLGPLVGGVDPNEINKILQSFATALDGNRDRIDQITGNLAALLRLLGTRTGTVRQMISDYRTVTGALAARDRQIAQTITSLTDLTQAFAQDRAALGTATAHLGDVAANLDAVLGTAGPRLGRMIDGTRDLMEIAHRRMGDIDKMIKSLPSALQALLTLMDGGKFLRGNALCMNIVYSDTCPFPENLPPPPAVGSTGASPAVSAEAARLTPQQQQVFKAMVQMAFLGGQNGAAR</sequence>
<evidence type="ECO:0000259" key="2">
    <source>
        <dbReference type="Pfam" id="PF02470"/>
    </source>
</evidence>
<dbReference type="RefSeq" id="WP_220169598.1">
    <property type="nucleotide sequence ID" value="NZ_JAIBOA010000023.1"/>
</dbReference>
<dbReference type="PANTHER" id="PTHR33371:SF4">
    <property type="entry name" value="INTERMEMBRANE PHOSPHOLIPID TRANSPORT SYSTEM BINDING PROTEIN MLAD"/>
    <property type="match status" value="1"/>
</dbReference>
<keyword evidence="1" id="KW-0472">Membrane</keyword>
<feature type="domain" description="Mce/MlaD" evidence="2">
    <location>
        <begin position="48"/>
        <end position="122"/>
    </location>
</feature>
<dbReference type="InterPro" id="IPR052336">
    <property type="entry name" value="MlaD_Phospholipid_Transporter"/>
</dbReference>
<dbReference type="NCBIfam" id="TIGR00996">
    <property type="entry name" value="Mtu_fam_mce"/>
    <property type="match status" value="1"/>
</dbReference>
<comment type="caution">
    <text evidence="4">The sequence shown here is derived from an EMBL/GenBank/DDBJ whole genome shotgun (WGS) entry which is preliminary data.</text>
</comment>
<gene>
    <name evidence="4" type="ORF">K1Y72_28580</name>
</gene>
<dbReference type="InterPro" id="IPR024516">
    <property type="entry name" value="Mce_C"/>
</dbReference>
<evidence type="ECO:0000313" key="4">
    <source>
        <dbReference type="EMBL" id="MBW8486355.1"/>
    </source>
</evidence>
<proteinExistence type="predicted"/>
<accession>A0ABS7G1V0</accession>
<keyword evidence="1" id="KW-1133">Transmembrane helix</keyword>
<evidence type="ECO:0000256" key="1">
    <source>
        <dbReference type="SAM" id="Phobius"/>
    </source>
</evidence>
<dbReference type="PANTHER" id="PTHR33371">
    <property type="entry name" value="INTERMEMBRANE PHOSPHOLIPID TRANSPORT SYSTEM BINDING PROTEIN MLAD-RELATED"/>
    <property type="match status" value="1"/>
</dbReference>
<dbReference type="Pfam" id="PF02470">
    <property type="entry name" value="MlaD"/>
    <property type="match status" value="1"/>
</dbReference>
<dbReference type="Proteomes" id="UP000774570">
    <property type="component" value="Unassembled WGS sequence"/>
</dbReference>
<reference evidence="4 5" key="1">
    <citation type="submission" date="2021-07" db="EMBL/GenBank/DDBJ databases">
        <title>Actinomadura sp. PM05-2 isolated from lichen.</title>
        <authorList>
            <person name="Somphong A."/>
            <person name="Phongsopitanun W."/>
            <person name="Tanasupawat S."/>
            <person name="Peongsungnone V."/>
        </authorList>
    </citation>
    <scope>NUCLEOTIDE SEQUENCE [LARGE SCALE GENOMIC DNA]</scope>
    <source>
        <strain evidence="4 5">PM05-2</strain>
    </source>
</reference>
<feature type="domain" description="Mammalian cell entry C-terminal" evidence="3">
    <location>
        <begin position="126"/>
        <end position="311"/>
    </location>
</feature>
<dbReference type="InterPro" id="IPR003399">
    <property type="entry name" value="Mce/MlaD"/>
</dbReference>
<feature type="transmembrane region" description="Helical" evidence="1">
    <location>
        <begin position="21"/>
        <end position="42"/>
    </location>
</feature>
<protein>
    <submittedName>
        <fullName evidence="4">MCE family protein</fullName>
    </submittedName>
</protein>
<evidence type="ECO:0000259" key="3">
    <source>
        <dbReference type="Pfam" id="PF11887"/>
    </source>
</evidence>
<organism evidence="4 5">
    <name type="scientific">Actinomadura parmotrematis</name>
    <dbReference type="NCBI Taxonomy" id="2864039"/>
    <lineage>
        <taxon>Bacteria</taxon>
        <taxon>Bacillati</taxon>
        <taxon>Actinomycetota</taxon>
        <taxon>Actinomycetes</taxon>
        <taxon>Streptosporangiales</taxon>
        <taxon>Thermomonosporaceae</taxon>
        <taxon>Actinomadura</taxon>
    </lineage>
</organism>
<keyword evidence="1" id="KW-0812">Transmembrane</keyword>
<dbReference type="InterPro" id="IPR005693">
    <property type="entry name" value="Mce"/>
</dbReference>
<evidence type="ECO:0000313" key="5">
    <source>
        <dbReference type="Proteomes" id="UP000774570"/>
    </source>
</evidence>
<dbReference type="EMBL" id="JAIBOA010000023">
    <property type="protein sequence ID" value="MBW8486355.1"/>
    <property type="molecule type" value="Genomic_DNA"/>
</dbReference>
<keyword evidence="5" id="KW-1185">Reference proteome</keyword>
<dbReference type="Pfam" id="PF11887">
    <property type="entry name" value="Mce4_CUP1"/>
    <property type="match status" value="1"/>
</dbReference>